<feature type="region of interest" description="Disordered" evidence="2">
    <location>
        <begin position="194"/>
        <end position="234"/>
    </location>
</feature>
<feature type="compositionally biased region" description="Low complexity" evidence="2">
    <location>
        <begin position="194"/>
        <end position="211"/>
    </location>
</feature>
<feature type="compositionally biased region" description="Low complexity" evidence="2">
    <location>
        <begin position="60"/>
        <end position="96"/>
    </location>
</feature>
<feature type="coiled-coil region" evidence="1">
    <location>
        <begin position="114"/>
        <end position="141"/>
    </location>
</feature>
<keyword evidence="1" id="KW-0175">Coiled coil</keyword>
<evidence type="ECO:0000256" key="2">
    <source>
        <dbReference type="SAM" id="MobiDB-lite"/>
    </source>
</evidence>
<organism evidence="3 4">
    <name type="scientific">Coniella lustricola</name>
    <dbReference type="NCBI Taxonomy" id="2025994"/>
    <lineage>
        <taxon>Eukaryota</taxon>
        <taxon>Fungi</taxon>
        <taxon>Dikarya</taxon>
        <taxon>Ascomycota</taxon>
        <taxon>Pezizomycotina</taxon>
        <taxon>Sordariomycetes</taxon>
        <taxon>Sordariomycetidae</taxon>
        <taxon>Diaporthales</taxon>
        <taxon>Schizoparmaceae</taxon>
        <taxon>Coniella</taxon>
    </lineage>
</organism>
<dbReference type="AlphaFoldDB" id="A0A2T2ZVE7"/>
<feature type="region of interest" description="Disordered" evidence="2">
    <location>
        <begin position="59"/>
        <end position="96"/>
    </location>
</feature>
<evidence type="ECO:0000313" key="4">
    <source>
        <dbReference type="Proteomes" id="UP000241462"/>
    </source>
</evidence>
<accession>A0A2T2ZVE7</accession>
<gene>
    <name evidence="3" type="ORF">BD289DRAFT_139220</name>
</gene>
<reference evidence="3 4" key="1">
    <citation type="journal article" date="2018" name="Mycol. Prog.">
        <title>Coniella lustricola, a new species from submerged detritus.</title>
        <authorList>
            <person name="Raudabaugh D.B."/>
            <person name="Iturriaga T."/>
            <person name="Carver A."/>
            <person name="Mondo S."/>
            <person name="Pangilinan J."/>
            <person name="Lipzen A."/>
            <person name="He G."/>
            <person name="Amirebrahimi M."/>
            <person name="Grigoriev I.V."/>
            <person name="Miller A.N."/>
        </authorList>
    </citation>
    <scope>NUCLEOTIDE SEQUENCE [LARGE SCALE GENOMIC DNA]</scope>
    <source>
        <strain evidence="3 4">B22-T-1</strain>
    </source>
</reference>
<sequence>MQSVDQTRLPITCSPIIADKESRAENIDVHLDEKHLASCHLHLQKKKVASASVKMNNQLSASSVSTGSGPGPSSADPSSPNMTNNDNIATNATTTNDAATAATATTTAALEETLHHLEEGLAQVSASLERLRRQRQSLDTLIRLQRLCQLQARHDRRKMTMDRCGLVYRACAAMAEELRRTVVAQGTATTTNNTDVAAGAAGAGNITDDAGSTNEGSDGGPTTTSPFQGGNGEL</sequence>
<evidence type="ECO:0000256" key="1">
    <source>
        <dbReference type="SAM" id="Coils"/>
    </source>
</evidence>
<dbReference type="InParanoid" id="A0A2T2ZVE7"/>
<proteinExistence type="predicted"/>
<evidence type="ECO:0000313" key="3">
    <source>
        <dbReference type="EMBL" id="PSR77753.1"/>
    </source>
</evidence>
<dbReference type="Proteomes" id="UP000241462">
    <property type="component" value="Unassembled WGS sequence"/>
</dbReference>
<protein>
    <submittedName>
        <fullName evidence="3">Uncharacterized protein</fullName>
    </submittedName>
</protein>
<keyword evidence="4" id="KW-1185">Reference proteome</keyword>
<name>A0A2T2ZVE7_9PEZI</name>
<feature type="compositionally biased region" description="Polar residues" evidence="2">
    <location>
        <begin position="212"/>
        <end position="228"/>
    </location>
</feature>
<dbReference type="EMBL" id="KZ678640">
    <property type="protein sequence ID" value="PSR77753.1"/>
    <property type="molecule type" value="Genomic_DNA"/>
</dbReference>